<feature type="transmembrane region" description="Helical" evidence="7">
    <location>
        <begin position="192"/>
        <end position="209"/>
    </location>
</feature>
<evidence type="ECO:0000259" key="9">
    <source>
        <dbReference type="Pfam" id="PF16916"/>
    </source>
</evidence>
<dbReference type="OrthoDB" id="9806522at2"/>
<reference evidence="10 11" key="1">
    <citation type="journal article" date="2015" name="Genome Announc.">
        <title>Expanding the biotechnology potential of lactobacilli through comparative genomics of 213 strains and associated genera.</title>
        <authorList>
            <person name="Sun Z."/>
            <person name="Harris H.M."/>
            <person name="McCann A."/>
            <person name="Guo C."/>
            <person name="Argimon S."/>
            <person name="Zhang W."/>
            <person name="Yang X."/>
            <person name="Jeffery I.B."/>
            <person name="Cooney J.C."/>
            <person name="Kagawa T.F."/>
            <person name="Liu W."/>
            <person name="Song Y."/>
            <person name="Salvetti E."/>
            <person name="Wrobel A."/>
            <person name="Rasinkangas P."/>
            <person name="Parkhill J."/>
            <person name="Rea M.C."/>
            <person name="O'Sullivan O."/>
            <person name="Ritari J."/>
            <person name="Douillard F.P."/>
            <person name="Paul Ross R."/>
            <person name="Yang R."/>
            <person name="Briner A.E."/>
            <person name="Felis G.E."/>
            <person name="de Vos W.M."/>
            <person name="Barrangou R."/>
            <person name="Klaenhammer T.R."/>
            <person name="Caufield P.W."/>
            <person name="Cui Y."/>
            <person name="Zhang H."/>
            <person name="O'Toole P.W."/>
        </authorList>
    </citation>
    <scope>NUCLEOTIDE SEQUENCE [LARGE SCALE GENOMIC DNA]</scope>
    <source>
        <strain evidence="10 11">DSM 20183</strain>
    </source>
</reference>
<keyword evidence="5 7" id="KW-1133">Transmembrane helix</keyword>
<name>A0A0R1IYK4_9LACO</name>
<evidence type="ECO:0000256" key="6">
    <source>
        <dbReference type="ARBA" id="ARBA00023136"/>
    </source>
</evidence>
<dbReference type="Proteomes" id="UP000050929">
    <property type="component" value="Unassembled WGS sequence"/>
</dbReference>
<dbReference type="Gene3D" id="1.20.1510.10">
    <property type="entry name" value="Cation efflux protein transmembrane domain"/>
    <property type="match status" value="1"/>
</dbReference>
<comment type="subcellular location">
    <subcellularLocation>
        <location evidence="1">Membrane</location>
        <topology evidence="1">Multi-pass membrane protein</topology>
    </subcellularLocation>
</comment>
<dbReference type="AlphaFoldDB" id="A0A0R1IYK4"/>
<evidence type="ECO:0000256" key="7">
    <source>
        <dbReference type="SAM" id="Phobius"/>
    </source>
</evidence>
<organism evidence="10 11">
    <name type="scientific">Companilactobacillus tucceti DSM 20183</name>
    <dbReference type="NCBI Taxonomy" id="1423811"/>
    <lineage>
        <taxon>Bacteria</taxon>
        <taxon>Bacillati</taxon>
        <taxon>Bacillota</taxon>
        <taxon>Bacilli</taxon>
        <taxon>Lactobacillales</taxon>
        <taxon>Lactobacillaceae</taxon>
        <taxon>Companilactobacillus</taxon>
    </lineage>
</organism>
<evidence type="ECO:0000256" key="2">
    <source>
        <dbReference type="ARBA" id="ARBA00008114"/>
    </source>
</evidence>
<dbReference type="Pfam" id="PF01545">
    <property type="entry name" value="Cation_efflux"/>
    <property type="match status" value="1"/>
</dbReference>
<dbReference type="InterPro" id="IPR002524">
    <property type="entry name" value="Cation_efflux"/>
</dbReference>
<keyword evidence="3" id="KW-0813">Transport</keyword>
<sequence length="339" mass="38234">MNTITKHFLKELQQQRVIRQNEIKNLKNAKNSLWLNVMIYIIITLVEYWLSIIGNSQALRADAFNNLSGVISTSILIVGLFEATNIDDDDFVGKPLSKKYGRSRDALQLSRFRLETIFTLITSFVIVLIALQIIFQSGISLFHLSGKGSPNLMSAVGAAIATLMMLFVWYLNRYNGKKFNSTSLLAAAKDSLGDVITSLGTMVTVLLSYFLKLPWIDSVVSIVIGLFILWSGLKIFQECTLNLADYVDPKLEHKIEETVNKVNGVHKVLELRSRYNGNIFIVDMFILVDPNKTATEIYNLDEKIEGKLRKEFNVFDTTITIVPDSNTPDLELLAQESIK</sequence>
<gene>
    <name evidence="10" type="ORF">FC72_GL000483</name>
</gene>
<proteinExistence type="inferred from homology"/>
<evidence type="ECO:0000256" key="3">
    <source>
        <dbReference type="ARBA" id="ARBA00022448"/>
    </source>
</evidence>
<keyword evidence="6 7" id="KW-0472">Membrane</keyword>
<dbReference type="InterPro" id="IPR036837">
    <property type="entry name" value="Cation_efflux_CTD_sf"/>
</dbReference>
<dbReference type="SUPFAM" id="SSF160240">
    <property type="entry name" value="Cation efflux protein cytoplasmic domain-like"/>
    <property type="match status" value="1"/>
</dbReference>
<keyword evidence="11" id="KW-1185">Reference proteome</keyword>
<evidence type="ECO:0000256" key="4">
    <source>
        <dbReference type="ARBA" id="ARBA00022692"/>
    </source>
</evidence>
<comment type="caution">
    <text evidence="10">The sequence shown here is derived from an EMBL/GenBank/DDBJ whole genome shotgun (WGS) entry which is preliminary data.</text>
</comment>
<feature type="transmembrane region" description="Helical" evidence="7">
    <location>
        <begin position="117"/>
        <end position="139"/>
    </location>
</feature>
<evidence type="ECO:0000256" key="1">
    <source>
        <dbReference type="ARBA" id="ARBA00004141"/>
    </source>
</evidence>
<evidence type="ECO:0000256" key="5">
    <source>
        <dbReference type="ARBA" id="ARBA00022989"/>
    </source>
</evidence>
<dbReference type="GO" id="GO:0016020">
    <property type="term" value="C:membrane"/>
    <property type="evidence" value="ECO:0007669"/>
    <property type="project" value="UniProtKB-SubCell"/>
</dbReference>
<dbReference type="Pfam" id="PF16916">
    <property type="entry name" value="ZT_dimer"/>
    <property type="match status" value="1"/>
</dbReference>
<dbReference type="PANTHER" id="PTHR43840">
    <property type="entry name" value="MITOCHONDRIAL METAL TRANSPORTER 1-RELATED"/>
    <property type="match status" value="1"/>
</dbReference>
<feature type="transmembrane region" description="Helical" evidence="7">
    <location>
        <begin position="33"/>
        <end position="51"/>
    </location>
</feature>
<dbReference type="InterPro" id="IPR050291">
    <property type="entry name" value="CDF_Transporter"/>
</dbReference>
<dbReference type="PANTHER" id="PTHR43840:SF50">
    <property type="entry name" value="MANGANESE EFFLUX SYSTEM PROTEIN MNES"/>
    <property type="match status" value="1"/>
</dbReference>
<dbReference type="Gene3D" id="3.30.70.1350">
    <property type="entry name" value="Cation efflux protein, cytoplasmic domain"/>
    <property type="match status" value="1"/>
</dbReference>
<dbReference type="InterPro" id="IPR027470">
    <property type="entry name" value="Cation_efflux_CTD"/>
</dbReference>
<dbReference type="STRING" id="1423811.FC72_GL000483"/>
<dbReference type="InterPro" id="IPR058533">
    <property type="entry name" value="Cation_efflux_TM"/>
</dbReference>
<feature type="transmembrane region" description="Helical" evidence="7">
    <location>
        <begin position="215"/>
        <end position="233"/>
    </location>
</feature>
<protein>
    <submittedName>
        <fullName evidence="10">Cobalt-zinc-cadmium resistance protein</fullName>
    </submittedName>
</protein>
<feature type="transmembrane region" description="Helical" evidence="7">
    <location>
        <begin position="63"/>
        <end position="81"/>
    </location>
</feature>
<dbReference type="PATRIC" id="fig|1423811.3.peg.485"/>
<evidence type="ECO:0000313" key="11">
    <source>
        <dbReference type="Proteomes" id="UP000050929"/>
    </source>
</evidence>
<dbReference type="InterPro" id="IPR027469">
    <property type="entry name" value="Cation_efflux_TMD_sf"/>
</dbReference>
<accession>A0A0R1IYK4</accession>
<keyword evidence="4 7" id="KW-0812">Transmembrane</keyword>
<dbReference type="RefSeq" id="WP_083480775.1">
    <property type="nucleotide sequence ID" value="NZ_AZDG01000013.1"/>
</dbReference>
<feature type="transmembrane region" description="Helical" evidence="7">
    <location>
        <begin position="151"/>
        <end position="171"/>
    </location>
</feature>
<comment type="similarity">
    <text evidence="2">Belongs to the cation diffusion facilitator (CDF) transporter (TC 2.A.4) family.</text>
</comment>
<dbReference type="SUPFAM" id="SSF161111">
    <property type="entry name" value="Cation efflux protein transmembrane domain-like"/>
    <property type="match status" value="1"/>
</dbReference>
<dbReference type="NCBIfam" id="TIGR01297">
    <property type="entry name" value="CDF"/>
    <property type="match status" value="1"/>
</dbReference>
<evidence type="ECO:0000313" key="10">
    <source>
        <dbReference type="EMBL" id="KRK64318.1"/>
    </source>
</evidence>
<feature type="domain" description="Cation efflux protein transmembrane" evidence="8">
    <location>
        <begin position="113"/>
        <end position="243"/>
    </location>
</feature>
<dbReference type="GO" id="GO:0008324">
    <property type="term" value="F:monoatomic cation transmembrane transporter activity"/>
    <property type="evidence" value="ECO:0007669"/>
    <property type="project" value="InterPro"/>
</dbReference>
<dbReference type="EMBL" id="AZDG01000013">
    <property type="protein sequence ID" value="KRK64318.1"/>
    <property type="molecule type" value="Genomic_DNA"/>
</dbReference>
<feature type="domain" description="Cation efflux protein cytoplasmic" evidence="9">
    <location>
        <begin position="248"/>
        <end position="321"/>
    </location>
</feature>
<evidence type="ECO:0000259" key="8">
    <source>
        <dbReference type="Pfam" id="PF01545"/>
    </source>
</evidence>